<evidence type="ECO:0000259" key="7">
    <source>
        <dbReference type="PROSITE" id="PS50850"/>
    </source>
</evidence>
<dbReference type="InterPro" id="IPR036259">
    <property type="entry name" value="MFS_trans_sf"/>
</dbReference>
<sequence length="417" mass="42918">MTLPSAPAARPVDLPDGASPRVGLALASLSLGSFVIGAGEFGIMGLLPTMAADLGVTIPQAGLLVTGYALGVVFGAPLLAVVTSRWERRRTLFLLALVFFAGNLACALAPTYGLLMAARLFTALAHGAFFGIGAVLAAEIARPGREAQAIAMLFVGMTLANVFGVPLGTVIGQSFGWRSAFLVVTVLAGLTALMIALFVPVSRPRPGVRFAEEMRALVRPPVLLAMLLSVLASSALFALYTYIAPLLINVTGLPETGVPYLLFVLGTGMTIGNLAGARLADWKLMPSIMGLFAAMAAILTGIHVFAASPVPMVVLMLLWGMVVFGLTSPIQMRIVATSQGARNLASTINQSAFNLGNAFGAWVGAMMISAGLGYDALPLASAALALCALAVAALSWRMDGRGASLQGAPSPTPLPGE</sequence>
<feature type="transmembrane region" description="Helical" evidence="6">
    <location>
        <begin position="92"/>
        <end position="112"/>
    </location>
</feature>
<dbReference type="Proteomes" id="UP000265750">
    <property type="component" value="Unassembled WGS sequence"/>
</dbReference>
<dbReference type="OrthoDB" id="9788453at2"/>
<feature type="transmembrane region" description="Helical" evidence="6">
    <location>
        <begin position="150"/>
        <end position="171"/>
    </location>
</feature>
<feature type="transmembrane region" description="Helical" evidence="6">
    <location>
        <begin position="258"/>
        <end position="276"/>
    </location>
</feature>
<organism evidence="8 9">
    <name type="scientific">Aureimonas flava</name>
    <dbReference type="NCBI Taxonomy" id="2320271"/>
    <lineage>
        <taxon>Bacteria</taxon>
        <taxon>Pseudomonadati</taxon>
        <taxon>Pseudomonadota</taxon>
        <taxon>Alphaproteobacteria</taxon>
        <taxon>Hyphomicrobiales</taxon>
        <taxon>Aurantimonadaceae</taxon>
        <taxon>Aureimonas</taxon>
    </lineage>
</organism>
<dbReference type="RefSeq" id="WP_119541289.1">
    <property type="nucleotide sequence ID" value="NZ_QYRN01000010.1"/>
</dbReference>
<dbReference type="SUPFAM" id="SSF103473">
    <property type="entry name" value="MFS general substrate transporter"/>
    <property type="match status" value="1"/>
</dbReference>
<dbReference type="Pfam" id="PF07690">
    <property type="entry name" value="MFS_1"/>
    <property type="match status" value="1"/>
</dbReference>
<feature type="transmembrane region" description="Helical" evidence="6">
    <location>
        <begin position="222"/>
        <end position="243"/>
    </location>
</feature>
<feature type="transmembrane region" description="Helical" evidence="6">
    <location>
        <begin position="312"/>
        <end position="330"/>
    </location>
</feature>
<keyword evidence="4 6" id="KW-1133">Transmembrane helix</keyword>
<dbReference type="InterPro" id="IPR020846">
    <property type="entry name" value="MFS_dom"/>
</dbReference>
<dbReference type="EMBL" id="QYRN01000010">
    <property type="protein sequence ID" value="RIX98454.1"/>
    <property type="molecule type" value="Genomic_DNA"/>
</dbReference>
<evidence type="ECO:0000256" key="4">
    <source>
        <dbReference type="ARBA" id="ARBA00022989"/>
    </source>
</evidence>
<feature type="transmembrane region" description="Helical" evidence="6">
    <location>
        <begin position="177"/>
        <end position="201"/>
    </location>
</feature>
<keyword evidence="2" id="KW-1003">Cell membrane</keyword>
<comment type="caution">
    <text evidence="8">The sequence shown here is derived from an EMBL/GenBank/DDBJ whole genome shotgun (WGS) entry which is preliminary data.</text>
</comment>
<evidence type="ECO:0000256" key="5">
    <source>
        <dbReference type="ARBA" id="ARBA00023136"/>
    </source>
</evidence>
<feature type="transmembrane region" description="Helical" evidence="6">
    <location>
        <begin position="58"/>
        <end position="80"/>
    </location>
</feature>
<dbReference type="GO" id="GO:0005886">
    <property type="term" value="C:plasma membrane"/>
    <property type="evidence" value="ECO:0007669"/>
    <property type="project" value="UniProtKB-SubCell"/>
</dbReference>
<dbReference type="InterPro" id="IPR050189">
    <property type="entry name" value="MFS_Efflux_Transporters"/>
</dbReference>
<gene>
    <name evidence="8" type="ORF">D3218_17090</name>
</gene>
<comment type="subcellular location">
    <subcellularLocation>
        <location evidence="1">Cell membrane</location>
        <topology evidence="1">Multi-pass membrane protein</topology>
    </subcellularLocation>
</comment>
<feature type="transmembrane region" description="Helical" evidence="6">
    <location>
        <begin position="351"/>
        <end position="370"/>
    </location>
</feature>
<feature type="domain" description="Major facilitator superfamily (MFS) profile" evidence="7">
    <location>
        <begin position="25"/>
        <end position="399"/>
    </location>
</feature>
<reference evidence="9" key="1">
    <citation type="submission" date="2018-09" db="EMBL/GenBank/DDBJ databases">
        <authorList>
            <person name="Tuo L."/>
        </authorList>
    </citation>
    <scope>NUCLEOTIDE SEQUENCE [LARGE SCALE GENOMIC DNA]</scope>
    <source>
        <strain evidence="9">M2BS4Y-1</strain>
    </source>
</reference>
<evidence type="ECO:0000256" key="1">
    <source>
        <dbReference type="ARBA" id="ARBA00004651"/>
    </source>
</evidence>
<dbReference type="Gene3D" id="1.20.1250.20">
    <property type="entry name" value="MFS general substrate transporter like domains"/>
    <property type="match status" value="1"/>
</dbReference>
<keyword evidence="3 6" id="KW-0812">Transmembrane</keyword>
<feature type="transmembrane region" description="Helical" evidence="6">
    <location>
        <begin position="288"/>
        <end position="306"/>
    </location>
</feature>
<dbReference type="CDD" id="cd17324">
    <property type="entry name" value="MFS_NepI_like"/>
    <property type="match status" value="1"/>
</dbReference>
<keyword evidence="9" id="KW-1185">Reference proteome</keyword>
<evidence type="ECO:0000256" key="6">
    <source>
        <dbReference type="SAM" id="Phobius"/>
    </source>
</evidence>
<protein>
    <submittedName>
        <fullName evidence="8">MFS transporter</fullName>
    </submittedName>
</protein>
<dbReference type="PANTHER" id="PTHR43124">
    <property type="entry name" value="PURINE EFFLUX PUMP PBUE"/>
    <property type="match status" value="1"/>
</dbReference>
<evidence type="ECO:0000313" key="9">
    <source>
        <dbReference type="Proteomes" id="UP000265750"/>
    </source>
</evidence>
<proteinExistence type="predicted"/>
<dbReference type="AlphaFoldDB" id="A0A3A1WNH3"/>
<accession>A0A3A1WNH3</accession>
<evidence type="ECO:0000256" key="3">
    <source>
        <dbReference type="ARBA" id="ARBA00022692"/>
    </source>
</evidence>
<evidence type="ECO:0000256" key="2">
    <source>
        <dbReference type="ARBA" id="ARBA00022475"/>
    </source>
</evidence>
<dbReference type="PANTHER" id="PTHR43124:SF8">
    <property type="entry name" value="INNER MEMBRANE TRANSPORT PROTEIN YDHP"/>
    <property type="match status" value="1"/>
</dbReference>
<name>A0A3A1WNH3_9HYPH</name>
<feature type="transmembrane region" description="Helical" evidence="6">
    <location>
        <begin position="376"/>
        <end position="396"/>
    </location>
</feature>
<dbReference type="InterPro" id="IPR011701">
    <property type="entry name" value="MFS"/>
</dbReference>
<feature type="transmembrane region" description="Helical" evidence="6">
    <location>
        <begin position="118"/>
        <end position="138"/>
    </location>
</feature>
<feature type="transmembrane region" description="Helical" evidence="6">
    <location>
        <begin position="24"/>
        <end position="46"/>
    </location>
</feature>
<evidence type="ECO:0000313" key="8">
    <source>
        <dbReference type="EMBL" id="RIX98454.1"/>
    </source>
</evidence>
<keyword evidence="5 6" id="KW-0472">Membrane</keyword>
<dbReference type="GO" id="GO:0022857">
    <property type="term" value="F:transmembrane transporter activity"/>
    <property type="evidence" value="ECO:0007669"/>
    <property type="project" value="InterPro"/>
</dbReference>
<dbReference type="PROSITE" id="PS50850">
    <property type="entry name" value="MFS"/>
    <property type="match status" value="1"/>
</dbReference>